<dbReference type="InterPro" id="IPR002125">
    <property type="entry name" value="CMP_dCMP_dom"/>
</dbReference>
<feature type="domain" description="CMP/dCMP-type deaminase" evidence="1">
    <location>
        <begin position="67"/>
        <end position="93"/>
    </location>
</feature>
<gene>
    <name evidence="2" type="ORF">ES319_A11G273700v1</name>
</gene>
<dbReference type="EMBL" id="CM018212">
    <property type="protein sequence ID" value="KAB2059020.1"/>
    <property type="molecule type" value="Genomic_DNA"/>
</dbReference>
<organism evidence="2 3">
    <name type="scientific">Gossypium barbadense</name>
    <name type="common">Sea Island cotton</name>
    <name type="synonym">Hibiscus barbadensis</name>
    <dbReference type="NCBI Taxonomy" id="3634"/>
    <lineage>
        <taxon>Eukaryota</taxon>
        <taxon>Viridiplantae</taxon>
        <taxon>Streptophyta</taxon>
        <taxon>Embryophyta</taxon>
        <taxon>Tracheophyta</taxon>
        <taxon>Spermatophyta</taxon>
        <taxon>Magnoliopsida</taxon>
        <taxon>eudicotyledons</taxon>
        <taxon>Gunneridae</taxon>
        <taxon>Pentapetalae</taxon>
        <taxon>rosids</taxon>
        <taxon>malvids</taxon>
        <taxon>Malvales</taxon>
        <taxon>Malvaceae</taxon>
        <taxon>Malvoideae</taxon>
        <taxon>Gossypium</taxon>
    </lineage>
</organism>
<reference evidence="3" key="1">
    <citation type="journal article" date="2020" name="Nat. Genet.">
        <title>Genomic diversifications of five Gossypium allopolyploid species and their impact on cotton improvement.</title>
        <authorList>
            <person name="Chen Z.J."/>
            <person name="Sreedasyam A."/>
            <person name="Ando A."/>
            <person name="Song Q."/>
            <person name="De Santiago L.M."/>
            <person name="Hulse-Kemp A.M."/>
            <person name="Ding M."/>
            <person name="Ye W."/>
            <person name="Kirkbride R.C."/>
            <person name="Jenkins J."/>
            <person name="Plott C."/>
            <person name="Lovell J."/>
            <person name="Lin Y.M."/>
            <person name="Vaughn R."/>
            <person name="Liu B."/>
            <person name="Simpson S."/>
            <person name="Scheffler B.E."/>
            <person name="Wen L."/>
            <person name="Saski C.A."/>
            <person name="Grover C.E."/>
            <person name="Hu G."/>
            <person name="Conover J.L."/>
            <person name="Carlson J.W."/>
            <person name="Shu S."/>
            <person name="Boston L.B."/>
            <person name="Williams M."/>
            <person name="Peterson D.G."/>
            <person name="McGee K."/>
            <person name="Jones D.C."/>
            <person name="Wendel J.F."/>
            <person name="Stelly D.M."/>
            <person name="Grimwood J."/>
            <person name="Schmutz J."/>
        </authorList>
    </citation>
    <scope>NUCLEOTIDE SEQUENCE [LARGE SCALE GENOMIC DNA]</scope>
    <source>
        <strain evidence="3">cv. 3-79</strain>
    </source>
</reference>
<dbReference type="CDD" id="cd01285">
    <property type="entry name" value="nucleoside_deaminase"/>
    <property type="match status" value="1"/>
</dbReference>
<accession>A0A5J5TTC4</accession>
<dbReference type="GO" id="GO:0006152">
    <property type="term" value="P:purine nucleoside catabolic process"/>
    <property type="evidence" value="ECO:0007669"/>
    <property type="project" value="TreeGrafter"/>
</dbReference>
<dbReference type="PANTHER" id="PTHR11079:SF161">
    <property type="entry name" value="CMP_DCMP-TYPE DEAMINASE DOMAIN-CONTAINING PROTEIN"/>
    <property type="match status" value="1"/>
</dbReference>
<dbReference type="AlphaFoldDB" id="A0A5J5TTC4"/>
<evidence type="ECO:0000313" key="2">
    <source>
        <dbReference type="EMBL" id="KAB2059020.1"/>
    </source>
</evidence>
<dbReference type="PANTHER" id="PTHR11079">
    <property type="entry name" value="CYTOSINE DEAMINASE FAMILY MEMBER"/>
    <property type="match status" value="1"/>
</dbReference>
<proteinExistence type="predicted"/>
<dbReference type="InterPro" id="IPR016193">
    <property type="entry name" value="Cytidine_deaminase-like"/>
</dbReference>
<dbReference type="OrthoDB" id="408702at2759"/>
<dbReference type="Pfam" id="PF00383">
    <property type="entry name" value="dCMP_cyt_deam_1"/>
    <property type="match status" value="1"/>
</dbReference>
<name>A0A5J5TTC4_GOSBA</name>
<evidence type="ECO:0000313" key="3">
    <source>
        <dbReference type="Proteomes" id="UP000327439"/>
    </source>
</evidence>
<evidence type="ECO:0000259" key="1">
    <source>
        <dbReference type="Pfam" id="PF00383"/>
    </source>
</evidence>
<dbReference type="Gene3D" id="3.40.140.10">
    <property type="entry name" value="Cytidine Deaminase, domain 2"/>
    <property type="match status" value="2"/>
</dbReference>
<dbReference type="GO" id="GO:0047974">
    <property type="term" value="F:guanosine deaminase activity"/>
    <property type="evidence" value="ECO:0007669"/>
    <property type="project" value="TreeGrafter"/>
</dbReference>
<keyword evidence="3" id="KW-1185">Reference proteome</keyword>
<dbReference type="SUPFAM" id="SSF53927">
    <property type="entry name" value="Cytidine deaminase-like"/>
    <property type="match status" value="1"/>
</dbReference>
<protein>
    <recommendedName>
        <fullName evidence="1">CMP/dCMP-type deaminase domain-containing protein</fullName>
    </recommendedName>
</protein>
<sequence length="150" mass="16275">MEEAKVLEAKEGTISVASASPGHQEAVQDRDNKFLTQAIGEAYKGVECKDGRPFGAVVVRDDEVITEMYASCEPCPMCFGAIHLSRIKKLVYGAKAEAAVAIGFDSFIADALRGTGFYQNANLEIKQADGTVAVIAEQVFEKTKEKFTLY</sequence>
<dbReference type="Proteomes" id="UP000327439">
    <property type="component" value="Chromosome A11"/>
</dbReference>